<dbReference type="WBParaSite" id="ASIM_0000407801-mRNA-1">
    <property type="protein sequence ID" value="ASIM_0000407801-mRNA-1"/>
    <property type="gene ID" value="ASIM_0000407801"/>
</dbReference>
<dbReference type="AlphaFoldDB" id="A0A0M3J917"/>
<reference evidence="2" key="1">
    <citation type="submission" date="2017-02" db="UniProtKB">
        <authorList>
            <consortium name="WormBaseParasite"/>
        </authorList>
    </citation>
    <scope>IDENTIFICATION</scope>
</reference>
<sequence>LNKKEAPPSAIKESSESSQTIDEQDGDKGNMSTEFDVAN</sequence>
<proteinExistence type="predicted"/>
<organism evidence="2">
    <name type="scientific">Anisakis simplex</name>
    <name type="common">Herring worm</name>
    <dbReference type="NCBI Taxonomy" id="6269"/>
    <lineage>
        <taxon>Eukaryota</taxon>
        <taxon>Metazoa</taxon>
        <taxon>Ecdysozoa</taxon>
        <taxon>Nematoda</taxon>
        <taxon>Chromadorea</taxon>
        <taxon>Rhabditida</taxon>
        <taxon>Spirurina</taxon>
        <taxon>Ascaridomorpha</taxon>
        <taxon>Ascaridoidea</taxon>
        <taxon>Anisakidae</taxon>
        <taxon>Anisakis</taxon>
        <taxon>Anisakis simplex complex</taxon>
    </lineage>
</organism>
<protein>
    <submittedName>
        <fullName evidence="2">Movement protein</fullName>
    </submittedName>
</protein>
<name>A0A0M3J917_ANISI</name>
<evidence type="ECO:0000313" key="2">
    <source>
        <dbReference type="WBParaSite" id="ASIM_0000407801-mRNA-1"/>
    </source>
</evidence>
<evidence type="ECO:0000256" key="1">
    <source>
        <dbReference type="SAM" id="MobiDB-lite"/>
    </source>
</evidence>
<feature type="region of interest" description="Disordered" evidence="1">
    <location>
        <begin position="1"/>
        <end position="39"/>
    </location>
</feature>
<accession>A0A0M3J917</accession>